<evidence type="ECO:0000256" key="6">
    <source>
        <dbReference type="SAM" id="Coils"/>
    </source>
</evidence>
<keyword evidence="4" id="KW-0406">Ion transport</keyword>
<keyword evidence="7" id="KW-0472">Membrane</keyword>
<evidence type="ECO:0000256" key="7">
    <source>
        <dbReference type="SAM" id="Phobius"/>
    </source>
</evidence>
<evidence type="ECO:0000313" key="8">
    <source>
        <dbReference type="Proteomes" id="UP000694865"/>
    </source>
</evidence>
<protein>
    <submittedName>
        <fullName evidence="9">Transient receptor potential cation channel subfamily A member 1-like</fullName>
    </submittedName>
</protein>
<keyword evidence="3" id="KW-0040">ANK repeat</keyword>
<gene>
    <name evidence="9" type="primary">LOC102801111</name>
</gene>
<feature type="transmembrane region" description="Helical" evidence="7">
    <location>
        <begin position="27"/>
        <end position="49"/>
    </location>
</feature>
<evidence type="ECO:0000256" key="4">
    <source>
        <dbReference type="ARBA" id="ARBA00023065"/>
    </source>
</evidence>
<proteinExistence type="predicted"/>
<evidence type="ECO:0000256" key="3">
    <source>
        <dbReference type="ARBA" id="ARBA00023043"/>
    </source>
</evidence>
<dbReference type="PANTHER" id="PTHR47143">
    <property type="entry name" value="TRANSIENT RECEPTOR POTENTIAL CATION CHANNEL PROTEIN PAINLESS"/>
    <property type="match status" value="1"/>
</dbReference>
<evidence type="ECO:0000313" key="9">
    <source>
        <dbReference type="RefSeq" id="XP_006825037.1"/>
    </source>
</evidence>
<dbReference type="PANTHER" id="PTHR47143:SF3">
    <property type="entry name" value="PWWP DOMAIN-CONTAINING PROTEIN"/>
    <property type="match status" value="1"/>
</dbReference>
<evidence type="ECO:0000256" key="5">
    <source>
        <dbReference type="ARBA" id="ARBA00023303"/>
    </source>
</evidence>
<dbReference type="InterPro" id="IPR052076">
    <property type="entry name" value="TRP_cation_channel"/>
</dbReference>
<dbReference type="GeneID" id="102801111"/>
<keyword evidence="6" id="KW-0175">Coiled coil</keyword>
<accession>A0ABM0MYE6</accession>
<keyword evidence="1" id="KW-0813">Transport</keyword>
<sequence>MTVGEMDYSDIFYSDVSVDPFEDAATVLFMAFLFLMPIVLMNLMVGIAVGDIEYIKQNANIEKIEMQVDLVRGIELNLPIWLQKRLYVRRMVVEPYKRKAFKRLRNRFSRRDEGAEIAAKEEARMAKEENVFEQLRKDVDEFKSKMTNANTNLTLMVEKQTELMRKLAEKMEVAYDETEFITAEK</sequence>
<keyword evidence="8" id="KW-1185">Reference proteome</keyword>
<name>A0ABM0MYE6_SACKO</name>
<evidence type="ECO:0000256" key="2">
    <source>
        <dbReference type="ARBA" id="ARBA00022737"/>
    </source>
</evidence>
<keyword evidence="7" id="KW-1133">Transmembrane helix</keyword>
<evidence type="ECO:0000256" key="1">
    <source>
        <dbReference type="ARBA" id="ARBA00022448"/>
    </source>
</evidence>
<dbReference type="RefSeq" id="XP_006825037.1">
    <property type="nucleotide sequence ID" value="XM_006824974.1"/>
</dbReference>
<keyword evidence="5" id="KW-0407">Ion channel</keyword>
<feature type="coiled-coil region" evidence="6">
    <location>
        <begin position="118"/>
        <end position="177"/>
    </location>
</feature>
<dbReference type="Proteomes" id="UP000694865">
    <property type="component" value="Unplaced"/>
</dbReference>
<organism evidence="8 9">
    <name type="scientific">Saccoglossus kowalevskii</name>
    <name type="common">Acorn worm</name>
    <dbReference type="NCBI Taxonomy" id="10224"/>
    <lineage>
        <taxon>Eukaryota</taxon>
        <taxon>Metazoa</taxon>
        <taxon>Hemichordata</taxon>
        <taxon>Enteropneusta</taxon>
        <taxon>Harrimaniidae</taxon>
        <taxon>Saccoglossus</taxon>
    </lineage>
</organism>
<keyword evidence="7" id="KW-0812">Transmembrane</keyword>
<keyword evidence="2" id="KW-0677">Repeat</keyword>
<reference evidence="9" key="1">
    <citation type="submission" date="2025-08" db="UniProtKB">
        <authorList>
            <consortium name="RefSeq"/>
        </authorList>
    </citation>
    <scope>IDENTIFICATION</scope>
    <source>
        <tissue evidence="9">Testes</tissue>
    </source>
</reference>